<accession>A0A1U8AXF2</accession>
<dbReference type="eggNOG" id="KOG2793">
    <property type="taxonomic scope" value="Eukaryota"/>
</dbReference>
<dbReference type="Pfam" id="PF10294">
    <property type="entry name" value="Methyltransf_16"/>
    <property type="match status" value="1"/>
</dbReference>
<dbReference type="STRING" id="4432.A0A1U8AXF2"/>
<evidence type="ECO:0000313" key="2">
    <source>
        <dbReference type="RefSeq" id="XP_010271386.1"/>
    </source>
</evidence>
<dbReference type="AlphaFoldDB" id="A0A1U8AXF2"/>
<proteinExistence type="predicted"/>
<protein>
    <submittedName>
        <fullName evidence="2">Uncharacterized protein LOC104607445</fullName>
    </submittedName>
</protein>
<keyword evidence="1" id="KW-1185">Reference proteome</keyword>
<dbReference type="RefSeq" id="XP_010271386.1">
    <property type="nucleotide sequence ID" value="XM_010273084.1"/>
</dbReference>
<reference evidence="2" key="1">
    <citation type="submission" date="2025-08" db="UniProtKB">
        <authorList>
            <consortium name="RefSeq"/>
        </authorList>
    </citation>
    <scope>IDENTIFICATION</scope>
</reference>
<dbReference type="Proteomes" id="UP000189703">
    <property type="component" value="Unplaced"/>
</dbReference>
<dbReference type="InterPro" id="IPR019410">
    <property type="entry name" value="Methyltransf_16"/>
</dbReference>
<sequence>MLTFSTSLASEPLNWALDVALLEWEGLFLLCLDIILTDIAPVMLALKCNHKYNKPTLGKNLKIKTLNLSFDFVIANDVVYIEESVGPLVSAMEALVWNSGVVLLGYQLRSLEAHRLFWELCKRVFTIEKMPHKDLHPVVQNTMGIVQTPSYPAYGG</sequence>
<dbReference type="InterPro" id="IPR029063">
    <property type="entry name" value="SAM-dependent_MTases_sf"/>
</dbReference>
<dbReference type="GO" id="GO:0008276">
    <property type="term" value="F:protein methyltransferase activity"/>
    <property type="evidence" value="ECO:0000318"/>
    <property type="project" value="GO_Central"/>
</dbReference>
<evidence type="ECO:0000313" key="1">
    <source>
        <dbReference type="Proteomes" id="UP000189703"/>
    </source>
</evidence>
<name>A0A1U8AXF2_NELNU</name>
<dbReference type="KEGG" id="nnu:104607445"/>
<dbReference type="Gene3D" id="3.40.50.150">
    <property type="entry name" value="Vaccinia Virus protein VP39"/>
    <property type="match status" value="1"/>
</dbReference>
<dbReference type="OrthoDB" id="413520at2759"/>
<organism evidence="1 2">
    <name type="scientific">Nelumbo nucifera</name>
    <name type="common">Sacred lotus</name>
    <dbReference type="NCBI Taxonomy" id="4432"/>
    <lineage>
        <taxon>Eukaryota</taxon>
        <taxon>Viridiplantae</taxon>
        <taxon>Streptophyta</taxon>
        <taxon>Embryophyta</taxon>
        <taxon>Tracheophyta</taxon>
        <taxon>Spermatophyta</taxon>
        <taxon>Magnoliopsida</taxon>
        <taxon>Proteales</taxon>
        <taxon>Nelumbonaceae</taxon>
        <taxon>Nelumbo</taxon>
    </lineage>
</organism>
<dbReference type="GeneID" id="104607445"/>
<dbReference type="InParanoid" id="A0A1U8AXF2"/>
<gene>
    <name evidence="2" type="primary">LOC104607445</name>
</gene>